<dbReference type="InterPro" id="IPR013249">
    <property type="entry name" value="RNA_pol_sigma70_r4_t2"/>
</dbReference>
<comment type="similarity">
    <text evidence="1">Belongs to the sigma-70 factor family. ECF subfamily.</text>
</comment>
<dbReference type="Pfam" id="PF08281">
    <property type="entry name" value="Sigma70_r4_2"/>
    <property type="match status" value="1"/>
</dbReference>
<dbReference type="GO" id="GO:0016987">
    <property type="term" value="F:sigma factor activity"/>
    <property type="evidence" value="ECO:0007669"/>
    <property type="project" value="UniProtKB-KW"/>
</dbReference>
<dbReference type="RefSeq" id="WP_187964774.1">
    <property type="nucleotide sequence ID" value="NZ_JACVDC010000012.1"/>
</dbReference>
<dbReference type="Gene3D" id="1.10.10.10">
    <property type="entry name" value="Winged helix-like DNA-binding domain superfamily/Winged helix DNA-binding domain"/>
    <property type="match status" value="1"/>
</dbReference>
<proteinExistence type="inferred from homology"/>
<dbReference type="SUPFAM" id="SSF88946">
    <property type="entry name" value="Sigma2 domain of RNA polymerase sigma factors"/>
    <property type="match status" value="1"/>
</dbReference>
<dbReference type="PANTHER" id="PTHR43133:SF62">
    <property type="entry name" value="RNA POLYMERASE SIGMA FACTOR SIGZ"/>
    <property type="match status" value="1"/>
</dbReference>
<sequence length="180" mass="20956">METAEVWKQFSEGVRGYIRNRINDPETVEDLLQEVFAKVHINLHKVQNEARVKAWVYTIARNAVTDHYRKRDHPVLLPKERAIADMEEEKEELTAKDCLLPLIHNLPEAYRRAMLLSEIEGRKQAEVAEILQISLSGAKSRIQRGRRLLQYGYMDCCNYKLNEDGYLVGEHQEDCKVCNS</sequence>
<dbReference type="InterPro" id="IPR007627">
    <property type="entry name" value="RNA_pol_sigma70_r2"/>
</dbReference>
<evidence type="ECO:0000313" key="8">
    <source>
        <dbReference type="EMBL" id="MBC9795626.1"/>
    </source>
</evidence>
<dbReference type="InterPro" id="IPR014284">
    <property type="entry name" value="RNA_pol_sigma-70_dom"/>
</dbReference>
<reference evidence="8 9" key="1">
    <citation type="submission" date="2020-09" db="EMBL/GenBank/DDBJ databases">
        <title>Sinomicrobium weinanense sp. nov., a halophilic bacteria isolated from saline-alkali soil.</title>
        <authorList>
            <person name="Wu P."/>
            <person name="Ren H."/>
            <person name="Mei Y."/>
            <person name="Liang Y."/>
            <person name="Chen Z."/>
        </authorList>
    </citation>
    <scope>NUCLEOTIDE SEQUENCE [LARGE SCALE GENOMIC DNA]</scope>
    <source>
        <strain evidence="8 9">FJxs</strain>
    </source>
</reference>
<dbReference type="NCBIfam" id="TIGR02959">
    <property type="entry name" value="SigZ"/>
    <property type="match status" value="1"/>
</dbReference>
<dbReference type="NCBIfam" id="TIGR02937">
    <property type="entry name" value="sigma70-ECF"/>
    <property type="match status" value="1"/>
</dbReference>
<name>A0A926Q348_9FLAO</name>
<dbReference type="PANTHER" id="PTHR43133">
    <property type="entry name" value="RNA POLYMERASE ECF-TYPE SIGMA FACTO"/>
    <property type="match status" value="1"/>
</dbReference>
<evidence type="ECO:0000256" key="1">
    <source>
        <dbReference type="ARBA" id="ARBA00010641"/>
    </source>
</evidence>
<dbReference type="Gene3D" id="1.10.1740.10">
    <property type="match status" value="1"/>
</dbReference>
<evidence type="ECO:0000256" key="4">
    <source>
        <dbReference type="ARBA" id="ARBA00023163"/>
    </source>
</evidence>
<accession>A0A926Q348</accession>
<gene>
    <name evidence="8" type="primary">sigZ</name>
    <name evidence="8" type="ORF">IBL28_06590</name>
</gene>
<protein>
    <recommendedName>
        <fullName evidence="5">RNA polymerase sigma factor SigZ</fullName>
    </recommendedName>
</protein>
<dbReference type="InterPro" id="IPR013325">
    <property type="entry name" value="RNA_pol_sigma_r2"/>
</dbReference>
<dbReference type="InterPro" id="IPR036388">
    <property type="entry name" value="WH-like_DNA-bd_sf"/>
</dbReference>
<dbReference type="AlphaFoldDB" id="A0A926Q348"/>
<dbReference type="GO" id="GO:0003677">
    <property type="term" value="F:DNA binding"/>
    <property type="evidence" value="ECO:0007669"/>
    <property type="project" value="InterPro"/>
</dbReference>
<evidence type="ECO:0000256" key="2">
    <source>
        <dbReference type="ARBA" id="ARBA00023015"/>
    </source>
</evidence>
<dbReference type="SUPFAM" id="SSF88659">
    <property type="entry name" value="Sigma3 and sigma4 domains of RNA polymerase sigma factors"/>
    <property type="match status" value="1"/>
</dbReference>
<dbReference type="EMBL" id="JACVDC010000012">
    <property type="protein sequence ID" value="MBC9795626.1"/>
    <property type="molecule type" value="Genomic_DNA"/>
</dbReference>
<evidence type="ECO:0000259" key="7">
    <source>
        <dbReference type="Pfam" id="PF08281"/>
    </source>
</evidence>
<evidence type="ECO:0000256" key="5">
    <source>
        <dbReference type="NCBIfam" id="TIGR02959"/>
    </source>
</evidence>
<feature type="domain" description="RNA polymerase sigma factor 70 region 4 type 2" evidence="7">
    <location>
        <begin position="98"/>
        <end position="149"/>
    </location>
</feature>
<evidence type="ECO:0000259" key="6">
    <source>
        <dbReference type="Pfam" id="PF04542"/>
    </source>
</evidence>
<evidence type="ECO:0000256" key="3">
    <source>
        <dbReference type="ARBA" id="ARBA00023082"/>
    </source>
</evidence>
<dbReference type="Pfam" id="PF04542">
    <property type="entry name" value="Sigma70_r2"/>
    <property type="match status" value="1"/>
</dbReference>
<keyword evidence="4" id="KW-0804">Transcription</keyword>
<evidence type="ECO:0000313" key="9">
    <source>
        <dbReference type="Proteomes" id="UP000653730"/>
    </source>
</evidence>
<keyword evidence="3" id="KW-0731">Sigma factor</keyword>
<dbReference type="InterPro" id="IPR039425">
    <property type="entry name" value="RNA_pol_sigma-70-like"/>
</dbReference>
<organism evidence="8 9">
    <name type="scientific">Sinomicrobium weinanense</name>
    <dbReference type="NCBI Taxonomy" id="2842200"/>
    <lineage>
        <taxon>Bacteria</taxon>
        <taxon>Pseudomonadati</taxon>
        <taxon>Bacteroidota</taxon>
        <taxon>Flavobacteriia</taxon>
        <taxon>Flavobacteriales</taxon>
        <taxon>Flavobacteriaceae</taxon>
        <taxon>Sinomicrobium</taxon>
    </lineage>
</organism>
<dbReference type="CDD" id="cd06171">
    <property type="entry name" value="Sigma70_r4"/>
    <property type="match status" value="1"/>
</dbReference>
<dbReference type="Proteomes" id="UP000653730">
    <property type="component" value="Unassembled WGS sequence"/>
</dbReference>
<dbReference type="GO" id="GO:0006352">
    <property type="term" value="P:DNA-templated transcription initiation"/>
    <property type="evidence" value="ECO:0007669"/>
    <property type="project" value="InterPro"/>
</dbReference>
<keyword evidence="2" id="KW-0805">Transcription regulation</keyword>
<keyword evidence="9" id="KW-1185">Reference proteome</keyword>
<dbReference type="InterPro" id="IPR014304">
    <property type="entry name" value="RNA_pol_sigma-Z"/>
</dbReference>
<feature type="domain" description="RNA polymerase sigma-70 region 2" evidence="6">
    <location>
        <begin position="10"/>
        <end position="72"/>
    </location>
</feature>
<comment type="caution">
    <text evidence="8">The sequence shown here is derived from an EMBL/GenBank/DDBJ whole genome shotgun (WGS) entry which is preliminary data.</text>
</comment>
<dbReference type="InterPro" id="IPR013324">
    <property type="entry name" value="RNA_pol_sigma_r3/r4-like"/>
</dbReference>